<dbReference type="EMBL" id="CM002876">
    <property type="protein sequence ID" value="KFK25663.1"/>
    <property type="molecule type" value="Genomic_DNA"/>
</dbReference>
<evidence type="ECO:0000313" key="2">
    <source>
        <dbReference type="EMBL" id="KFK25663.1"/>
    </source>
</evidence>
<gene>
    <name evidence="2" type="ordered locus">AALP_Aa8g143600</name>
</gene>
<evidence type="ECO:0000313" key="3">
    <source>
        <dbReference type="Proteomes" id="UP000029120"/>
    </source>
</evidence>
<sequence length="344" mass="39814">MPSLSMIDTIRDMIRDRNLLIAEEDILIPTMYDHPWTPPDGFLCLYESFFNASALWFPLPKLLIEYCDRRLIAISQLTHAAVRNIVTVLTLAAEIGRSVNCLEFEEIVQFKRKGPHWTWTRPPPNKIDKLLVLKERREQNWPELLKQKRTGVLNVLTQVDSIFHSLLSVPIFFAFQKTENRGLLREYDPTLDFVDKLAYTLYAEELVRVVSHINFMATRLEKTELKIIKLTSEVEALKGKLDRQRNEKDAEILLLKEENEKLKAAGTDVVQRTVQTMIGKALSEMRIRYEGRLNHLHQCSVDAKEVNRLNSLINQVNYSLELYAGLKADGIAVPGRRMKNSWPT</sequence>
<dbReference type="AlphaFoldDB" id="A0A087G711"/>
<dbReference type="Gramene" id="KFK25663">
    <property type="protein sequence ID" value="KFK25663"/>
    <property type="gene ID" value="AALP_AA8G143600"/>
</dbReference>
<proteinExistence type="predicted"/>
<name>A0A087G711_ARAAL</name>
<keyword evidence="1" id="KW-0175">Coiled coil</keyword>
<dbReference type="Proteomes" id="UP000029120">
    <property type="component" value="Chromosome 8"/>
</dbReference>
<keyword evidence="3" id="KW-1185">Reference proteome</keyword>
<evidence type="ECO:0000256" key="1">
    <source>
        <dbReference type="SAM" id="Coils"/>
    </source>
</evidence>
<accession>A0A087G711</accession>
<reference evidence="3" key="1">
    <citation type="journal article" date="2015" name="Nat. Plants">
        <title>Genome expansion of Arabis alpina linked with retrotransposition and reduced symmetric DNA methylation.</title>
        <authorList>
            <person name="Willing E.M."/>
            <person name="Rawat V."/>
            <person name="Mandakova T."/>
            <person name="Maumus F."/>
            <person name="James G.V."/>
            <person name="Nordstroem K.J."/>
            <person name="Becker C."/>
            <person name="Warthmann N."/>
            <person name="Chica C."/>
            <person name="Szarzynska B."/>
            <person name="Zytnicki M."/>
            <person name="Albani M.C."/>
            <person name="Kiefer C."/>
            <person name="Bergonzi S."/>
            <person name="Castaings L."/>
            <person name="Mateos J.L."/>
            <person name="Berns M.C."/>
            <person name="Bujdoso N."/>
            <person name="Piofczyk T."/>
            <person name="de Lorenzo L."/>
            <person name="Barrero-Sicilia C."/>
            <person name="Mateos I."/>
            <person name="Piednoel M."/>
            <person name="Hagmann J."/>
            <person name="Chen-Min-Tao R."/>
            <person name="Iglesias-Fernandez R."/>
            <person name="Schuster S.C."/>
            <person name="Alonso-Blanco C."/>
            <person name="Roudier F."/>
            <person name="Carbonero P."/>
            <person name="Paz-Ares J."/>
            <person name="Davis S.J."/>
            <person name="Pecinka A."/>
            <person name="Quesneville H."/>
            <person name="Colot V."/>
            <person name="Lysak M.A."/>
            <person name="Weigel D."/>
            <person name="Coupland G."/>
            <person name="Schneeberger K."/>
        </authorList>
    </citation>
    <scope>NUCLEOTIDE SEQUENCE [LARGE SCALE GENOMIC DNA]</scope>
    <source>
        <strain evidence="3">cv. Pajares</strain>
    </source>
</reference>
<dbReference type="OrthoDB" id="1113395at2759"/>
<protein>
    <submittedName>
        <fullName evidence="2">Uncharacterized protein</fullName>
    </submittedName>
</protein>
<organism evidence="2 3">
    <name type="scientific">Arabis alpina</name>
    <name type="common">Alpine rock-cress</name>
    <dbReference type="NCBI Taxonomy" id="50452"/>
    <lineage>
        <taxon>Eukaryota</taxon>
        <taxon>Viridiplantae</taxon>
        <taxon>Streptophyta</taxon>
        <taxon>Embryophyta</taxon>
        <taxon>Tracheophyta</taxon>
        <taxon>Spermatophyta</taxon>
        <taxon>Magnoliopsida</taxon>
        <taxon>eudicotyledons</taxon>
        <taxon>Gunneridae</taxon>
        <taxon>Pentapetalae</taxon>
        <taxon>rosids</taxon>
        <taxon>malvids</taxon>
        <taxon>Brassicales</taxon>
        <taxon>Brassicaceae</taxon>
        <taxon>Arabideae</taxon>
        <taxon>Arabis</taxon>
    </lineage>
</organism>
<feature type="coiled-coil region" evidence="1">
    <location>
        <begin position="220"/>
        <end position="265"/>
    </location>
</feature>